<dbReference type="AlphaFoldDB" id="A0A0H2R1A5"/>
<evidence type="ECO:0000256" key="1">
    <source>
        <dbReference type="SAM" id="SignalP"/>
    </source>
</evidence>
<evidence type="ECO:0000313" key="2">
    <source>
        <dbReference type="EMBL" id="KLO05092.1"/>
    </source>
</evidence>
<feature type="chain" id="PRO_5005201426" evidence="1">
    <location>
        <begin position="23"/>
        <end position="71"/>
    </location>
</feature>
<dbReference type="Proteomes" id="UP000053477">
    <property type="component" value="Unassembled WGS sequence"/>
</dbReference>
<protein>
    <submittedName>
        <fullName evidence="2">Uncharacterized protein</fullName>
    </submittedName>
</protein>
<dbReference type="EMBL" id="KQ086365">
    <property type="protein sequence ID" value="KLO05092.1"/>
    <property type="molecule type" value="Genomic_DNA"/>
</dbReference>
<feature type="signal peptide" evidence="1">
    <location>
        <begin position="1"/>
        <end position="22"/>
    </location>
</feature>
<dbReference type="InParanoid" id="A0A0H2R1A5"/>
<accession>A0A0H2R1A5</accession>
<name>A0A0H2R1A5_9AGAM</name>
<reference evidence="2 3" key="1">
    <citation type="submission" date="2015-04" db="EMBL/GenBank/DDBJ databases">
        <title>Complete genome sequence of Schizopora paradoxa KUC8140, a cosmopolitan wood degrader in East Asia.</title>
        <authorList>
            <consortium name="DOE Joint Genome Institute"/>
            <person name="Min B."/>
            <person name="Park H."/>
            <person name="Jang Y."/>
            <person name="Kim J.-J."/>
            <person name="Kim K.H."/>
            <person name="Pangilinan J."/>
            <person name="Lipzen A."/>
            <person name="Riley R."/>
            <person name="Grigoriev I.V."/>
            <person name="Spatafora J.W."/>
            <person name="Choi I.-G."/>
        </authorList>
    </citation>
    <scope>NUCLEOTIDE SEQUENCE [LARGE SCALE GENOMIC DNA]</scope>
    <source>
        <strain evidence="2 3">KUC8140</strain>
    </source>
</reference>
<sequence length="71" mass="7857">MKAFSIGPFAVAIVLMTSFAYASPLVLERAALDVRAAEGKPFRSTAHRTFKKNLDRSPTFEPGSRVFRKTP</sequence>
<proteinExistence type="predicted"/>
<evidence type="ECO:0000313" key="3">
    <source>
        <dbReference type="Proteomes" id="UP000053477"/>
    </source>
</evidence>
<keyword evidence="3" id="KW-1185">Reference proteome</keyword>
<keyword evidence="1" id="KW-0732">Signal</keyword>
<organism evidence="2 3">
    <name type="scientific">Schizopora paradoxa</name>
    <dbReference type="NCBI Taxonomy" id="27342"/>
    <lineage>
        <taxon>Eukaryota</taxon>
        <taxon>Fungi</taxon>
        <taxon>Dikarya</taxon>
        <taxon>Basidiomycota</taxon>
        <taxon>Agaricomycotina</taxon>
        <taxon>Agaricomycetes</taxon>
        <taxon>Hymenochaetales</taxon>
        <taxon>Schizoporaceae</taxon>
        <taxon>Schizopora</taxon>
    </lineage>
</organism>
<gene>
    <name evidence="2" type="ORF">SCHPADRAFT_911252</name>
</gene>